<keyword evidence="2" id="KW-1185">Reference proteome</keyword>
<dbReference type="AlphaFoldDB" id="A0A916SUH5"/>
<evidence type="ECO:0000313" key="1">
    <source>
        <dbReference type="EMBL" id="GGB13989.1"/>
    </source>
</evidence>
<protein>
    <submittedName>
        <fullName evidence="1">Uncharacterized protein</fullName>
    </submittedName>
</protein>
<evidence type="ECO:0000313" key="2">
    <source>
        <dbReference type="Proteomes" id="UP000646478"/>
    </source>
</evidence>
<sequence length="171" mass="19072">MLLVPWKNAPASWGRKALEKATLERHLKPLYDKLKAEAAQKLGKMAVKKAASGWMKLVPVLNVLSTAYDLYDIGSTGYDLYKSYQDAMSKYQGDVYRVQPDIAIDGKDGELKDIYDFKFDKDRWRRGQSELYDEGLRNAGVQKANVKQNGEVSQNTCACDGKARKSGVAGA</sequence>
<dbReference type="Proteomes" id="UP000646478">
    <property type="component" value="Unassembled WGS sequence"/>
</dbReference>
<accession>A0A916SUH5</accession>
<proteinExistence type="predicted"/>
<reference evidence="1" key="1">
    <citation type="journal article" date="2014" name="Int. J. Syst. Evol. Microbiol.">
        <title>Complete genome sequence of Corynebacterium casei LMG S-19264T (=DSM 44701T), isolated from a smear-ripened cheese.</title>
        <authorList>
            <consortium name="US DOE Joint Genome Institute (JGI-PGF)"/>
            <person name="Walter F."/>
            <person name="Albersmeier A."/>
            <person name="Kalinowski J."/>
            <person name="Ruckert C."/>
        </authorList>
    </citation>
    <scope>NUCLEOTIDE SEQUENCE</scope>
    <source>
        <strain evidence="1">CGMCC 1.15082</strain>
    </source>
</reference>
<reference evidence="1" key="2">
    <citation type="submission" date="2020-09" db="EMBL/GenBank/DDBJ databases">
        <authorList>
            <person name="Sun Q."/>
            <person name="Zhou Y."/>
        </authorList>
    </citation>
    <scope>NUCLEOTIDE SEQUENCE</scope>
    <source>
        <strain evidence="1">CGMCC 1.15082</strain>
    </source>
</reference>
<gene>
    <name evidence="1" type="ORF">GCM10011491_46990</name>
</gene>
<name>A0A916SUH5_9HYPH</name>
<organism evidence="1 2">
    <name type="scientific">Brucella endophytica</name>
    <dbReference type="NCBI Taxonomy" id="1963359"/>
    <lineage>
        <taxon>Bacteria</taxon>
        <taxon>Pseudomonadati</taxon>
        <taxon>Pseudomonadota</taxon>
        <taxon>Alphaproteobacteria</taxon>
        <taxon>Hyphomicrobiales</taxon>
        <taxon>Brucellaceae</taxon>
        <taxon>Brucella/Ochrobactrum group</taxon>
        <taxon>Brucella</taxon>
    </lineage>
</organism>
<comment type="caution">
    <text evidence="1">The sequence shown here is derived from an EMBL/GenBank/DDBJ whole genome shotgun (WGS) entry which is preliminary data.</text>
</comment>
<dbReference type="EMBL" id="BMHH01000065">
    <property type="protein sequence ID" value="GGB13989.1"/>
    <property type="molecule type" value="Genomic_DNA"/>
</dbReference>